<feature type="signal peptide" evidence="1">
    <location>
        <begin position="1"/>
        <end position="22"/>
    </location>
</feature>
<dbReference type="SUPFAM" id="SSF63829">
    <property type="entry name" value="Calcium-dependent phosphotriesterase"/>
    <property type="match status" value="1"/>
</dbReference>
<dbReference type="InterPro" id="IPR015943">
    <property type="entry name" value="WD40/YVTN_repeat-like_dom_sf"/>
</dbReference>
<name>A0A518DN05_9BACT</name>
<accession>A0A518DN05</accession>
<dbReference type="KEGG" id="lcre:Pla8534_09980"/>
<reference evidence="2 3" key="1">
    <citation type="submission" date="2019-02" db="EMBL/GenBank/DDBJ databases">
        <title>Deep-cultivation of Planctomycetes and their phenomic and genomic characterization uncovers novel biology.</title>
        <authorList>
            <person name="Wiegand S."/>
            <person name="Jogler M."/>
            <person name="Boedeker C."/>
            <person name="Pinto D."/>
            <person name="Vollmers J."/>
            <person name="Rivas-Marin E."/>
            <person name="Kohn T."/>
            <person name="Peeters S.H."/>
            <person name="Heuer A."/>
            <person name="Rast P."/>
            <person name="Oberbeckmann S."/>
            <person name="Bunk B."/>
            <person name="Jeske O."/>
            <person name="Meyerdierks A."/>
            <person name="Storesund J.E."/>
            <person name="Kallscheuer N."/>
            <person name="Luecker S."/>
            <person name="Lage O.M."/>
            <person name="Pohl T."/>
            <person name="Merkel B.J."/>
            <person name="Hornburger P."/>
            <person name="Mueller R.-W."/>
            <person name="Bruemmer F."/>
            <person name="Labrenz M."/>
            <person name="Spormann A.M."/>
            <person name="Op den Camp H."/>
            <person name="Overmann J."/>
            <person name="Amann R."/>
            <person name="Jetten M.S.M."/>
            <person name="Mascher T."/>
            <person name="Medema M.H."/>
            <person name="Devos D.P."/>
            <person name="Kaster A.-K."/>
            <person name="Ovreas L."/>
            <person name="Rohde M."/>
            <person name="Galperin M.Y."/>
            <person name="Jogler C."/>
        </authorList>
    </citation>
    <scope>NUCLEOTIDE SEQUENCE [LARGE SCALE GENOMIC DNA]</scope>
    <source>
        <strain evidence="2 3">Pla85_3_4</strain>
    </source>
</reference>
<protein>
    <recommendedName>
        <fullName evidence="4">SMP-30/Gluconolaconase/LRE-like region</fullName>
    </recommendedName>
</protein>
<dbReference type="Gene3D" id="2.130.10.10">
    <property type="entry name" value="YVTN repeat-like/Quinoprotein amine dehydrogenase"/>
    <property type="match status" value="1"/>
</dbReference>
<dbReference type="EMBL" id="CP036433">
    <property type="protein sequence ID" value="QDU93219.1"/>
    <property type="molecule type" value="Genomic_DNA"/>
</dbReference>
<evidence type="ECO:0000313" key="2">
    <source>
        <dbReference type="EMBL" id="QDU93219.1"/>
    </source>
</evidence>
<sequence precursor="true">MRSYQSLAILCGLLGTWGSAWGEEPAAPQTWVEAKAYVIPKETAPEGEGYFSIVSGHDGRLYIGTHANAVNSWLVEFAPKTEQMKIVVDCHEAIGVDLKGFGSQAKIHTRNNVGASGKIYFGTKQGYPNKEEVREDYPGGYPMVYDPKTGQTKVYPIPVPHHGINSIAPDESRGVAYISTCSDHRPGPGESAIFLVLDLETGKYQELIDTEHFYGFIVVDYRGRAYHPLLGGDIARYDPETKKLERLKQTIDGKRPTEESRLALTPKPDPINWDISPDGKTLYSNPMRGNSLFAYDLTGEGKTLAGRALGELVPGAAATDCRALCVGPSGTVWAAITEKKKISLCHLASYRPGDKAPHDHGAVAISNPDFTPLTDAAGKTLPFHGGIGEYEGKTTTKHVILGVCEAKNDAVYILALGPYTLLRVPLSELKK</sequence>
<evidence type="ECO:0000313" key="3">
    <source>
        <dbReference type="Proteomes" id="UP000317648"/>
    </source>
</evidence>
<dbReference type="RefSeq" id="WP_145049831.1">
    <property type="nucleotide sequence ID" value="NZ_CP036433.1"/>
</dbReference>
<dbReference type="Proteomes" id="UP000317648">
    <property type="component" value="Chromosome"/>
</dbReference>
<evidence type="ECO:0008006" key="4">
    <source>
        <dbReference type="Google" id="ProtNLM"/>
    </source>
</evidence>
<dbReference type="AlphaFoldDB" id="A0A518DN05"/>
<proteinExistence type="predicted"/>
<dbReference type="OrthoDB" id="253836at2"/>
<feature type="chain" id="PRO_5022074333" description="SMP-30/Gluconolaconase/LRE-like region" evidence="1">
    <location>
        <begin position="23"/>
        <end position="431"/>
    </location>
</feature>
<keyword evidence="1" id="KW-0732">Signal</keyword>
<keyword evidence="3" id="KW-1185">Reference proteome</keyword>
<evidence type="ECO:0000256" key="1">
    <source>
        <dbReference type="SAM" id="SignalP"/>
    </source>
</evidence>
<organism evidence="2 3">
    <name type="scientific">Lignipirellula cremea</name>
    <dbReference type="NCBI Taxonomy" id="2528010"/>
    <lineage>
        <taxon>Bacteria</taxon>
        <taxon>Pseudomonadati</taxon>
        <taxon>Planctomycetota</taxon>
        <taxon>Planctomycetia</taxon>
        <taxon>Pirellulales</taxon>
        <taxon>Pirellulaceae</taxon>
        <taxon>Lignipirellula</taxon>
    </lineage>
</organism>
<gene>
    <name evidence="2" type="ORF">Pla8534_09980</name>
</gene>